<dbReference type="Proteomes" id="UP000316759">
    <property type="component" value="Unassembled WGS sequence"/>
</dbReference>
<protein>
    <submittedName>
        <fullName evidence="1">Uncharacterized protein</fullName>
    </submittedName>
</protein>
<name>A0A504YIF9_FASGI</name>
<evidence type="ECO:0000313" key="2">
    <source>
        <dbReference type="Proteomes" id="UP000316759"/>
    </source>
</evidence>
<organism evidence="1 2">
    <name type="scientific">Fasciola gigantica</name>
    <name type="common">Giant liver fluke</name>
    <dbReference type="NCBI Taxonomy" id="46835"/>
    <lineage>
        <taxon>Eukaryota</taxon>
        <taxon>Metazoa</taxon>
        <taxon>Spiralia</taxon>
        <taxon>Lophotrochozoa</taxon>
        <taxon>Platyhelminthes</taxon>
        <taxon>Trematoda</taxon>
        <taxon>Digenea</taxon>
        <taxon>Plagiorchiida</taxon>
        <taxon>Echinostomata</taxon>
        <taxon>Echinostomatoidea</taxon>
        <taxon>Fasciolidae</taxon>
        <taxon>Fasciola</taxon>
    </lineage>
</organism>
<gene>
    <name evidence="1" type="ORF">FGIG_10814</name>
</gene>
<dbReference type="EMBL" id="SUNJ01009847">
    <property type="protein sequence ID" value="TPP60099.1"/>
    <property type="molecule type" value="Genomic_DNA"/>
</dbReference>
<proteinExistence type="predicted"/>
<accession>A0A504YIF9</accession>
<dbReference type="AlphaFoldDB" id="A0A504YIF9"/>
<comment type="caution">
    <text evidence="1">The sequence shown here is derived from an EMBL/GenBank/DDBJ whole genome shotgun (WGS) entry which is preliminary data.</text>
</comment>
<evidence type="ECO:0000313" key="1">
    <source>
        <dbReference type="EMBL" id="TPP60099.1"/>
    </source>
</evidence>
<reference evidence="1 2" key="1">
    <citation type="submission" date="2019-04" db="EMBL/GenBank/DDBJ databases">
        <title>Annotation for the trematode Fasciola gigantica.</title>
        <authorList>
            <person name="Choi Y.-J."/>
        </authorList>
    </citation>
    <scope>NUCLEOTIDE SEQUENCE [LARGE SCALE GENOMIC DNA]</scope>
    <source>
        <strain evidence="1">Uganda_cow_1</strain>
    </source>
</reference>
<keyword evidence="2" id="KW-1185">Reference proteome</keyword>
<sequence>MYRPHRRYLPRDFREWTGIAPTIVVPQVHPGTCCHIGLQSAVNKLTPNALQEEPTTVGVQLHTDGSHPFGSSKTRVGTVLGRVTYPFKSAFRGGCILRAKTSHRRRRIFREPDARFGEGSTELNQTEEI</sequence>